<evidence type="ECO:0000259" key="1">
    <source>
        <dbReference type="Pfam" id="PF13635"/>
    </source>
</evidence>
<dbReference type="Pfam" id="PF13635">
    <property type="entry name" value="DUF4143"/>
    <property type="match status" value="1"/>
</dbReference>
<feature type="domain" description="DUF4143" evidence="1">
    <location>
        <begin position="2"/>
        <end position="106"/>
    </location>
</feature>
<sequence>MYLEFLNKMFLFDNLKPLAPNYRSSLRVKQLEKKYFSDQSLAYALLNIAAKKLTKDVNLYGILFETLVIRDLKIYTRANDAEVYQYQDYKDNEIDVIIELSGGDWCAKRLE</sequence>
<dbReference type="HOGENOM" id="CLU_2155520_0_0_14"/>
<evidence type="ECO:0000313" key="2">
    <source>
        <dbReference type="EMBL" id="CAL59031.1"/>
    </source>
</evidence>
<dbReference type="InterPro" id="IPR025420">
    <property type="entry name" value="DUF4143"/>
</dbReference>
<dbReference type="Proteomes" id="UP000007065">
    <property type="component" value="Chromosome"/>
</dbReference>
<name>A5IYC2_MYCAP</name>
<proteinExistence type="predicted"/>
<protein>
    <recommendedName>
        <fullName evidence="1">DUF4143 domain-containing protein</fullName>
    </recommendedName>
</protein>
<dbReference type="KEGG" id="maa:MAG3330"/>
<keyword evidence="3" id="KW-1185">Reference proteome</keyword>
<dbReference type="EMBL" id="CU179680">
    <property type="protein sequence ID" value="CAL59031.1"/>
    <property type="molecule type" value="Genomic_DNA"/>
</dbReference>
<accession>A5IYC2</accession>
<dbReference type="AlphaFoldDB" id="A5IYC2"/>
<dbReference type="GeneID" id="93358531"/>
<dbReference type="RefSeq" id="WP_011949507.1">
    <property type="nucleotide sequence ID" value="NC_009497.1"/>
</dbReference>
<dbReference type="STRING" id="347257.MAG3330"/>
<organism evidence="2 3">
    <name type="scientific">Mycoplasmopsis agalactiae (strain NCTC 10123 / CIP 59.7 / PG2)</name>
    <name type="common">Mycoplasma agalactiae</name>
    <dbReference type="NCBI Taxonomy" id="347257"/>
    <lineage>
        <taxon>Bacteria</taxon>
        <taxon>Bacillati</taxon>
        <taxon>Mycoplasmatota</taxon>
        <taxon>Mycoplasmoidales</taxon>
        <taxon>Metamycoplasmataceae</taxon>
        <taxon>Mycoplasmopsis</taxon>
    </lineage>
</organism>
<evidence type="ECO:0000313" key="3">
    <source>
        <dbReference type="Proteomes" id="UP000007065"/>
    </source>
</evidence>
<gene>
    <name evidence="2" type="ordered locus">MAG3330</name>
</gene>
<reference evidence="3" key="1">
    <citation type="journal article" date="2007" name="PLoS Genet.">
        <title>Being pathogenic, plastic, and sexual while living with a nearly minimal bacterial genome.</title>
        <authorList>
            <person name="Sirand-Pugnet P."/>
            <person name="Lartigue C."/>
            <person name="Marenda M."/>
            <person name="Jacob D."/>
            <person name="Barre A."/>
            <person name="Barbe V."/>
            <person name="Schenowitz C."/>
            <person name="Mangenot S."/>
            <person name="Couloux A."/>
            <person name="Segurens B."/>
            <person name="de Daruvar A."/>
            <person name="Blanchard A."/>
            <person name="Citti C."/>
        </authorList>
    </citation>
    <scope>NUCLEOTIDE SEQUENCE [LARGE SCALE GENOMIC DNA]</scope>
    <source>
        <strain evidence="3">PG2</strain>
    </source>
</reference>